<dbReference type="STRING" id="1123029.SAMN02745172_02847"/>
<dbReference type="GO" id="GO:0008714">
    <property type="term" value="F:AMP nucleosidase activity"/>
    <property type="evidence" value="ECO:0007669"/>
    <property type="project" value="UniProtKB-EC"/>
</dbReference>
<protein>
    <recommendedName>
        <fullName evidence="3">Cytokinin riboside 5'-monophosphate phosphoribohydrolase</fullName>
        <ecNumber evidence="3">3.2.2.n1</ecNumber>
    </recommendedName>
</protein>
<reference evidence="4 5" key="1">
    <citation type="submission" date="2016-12" db="EMBL/GenBank/DDBJ databases">
        <authorList>
            <person name="Song W.-J."/>
            <person name="Kurnit D.M."/>
        </authorList>
    </citation>
    <scope>NUCLEOTIDE SEQUENCE [LARGE SCALE GENOMIC DNA]</scope>
    <source>
        <strain evidence="4 5">DSM 19599</strain>
    </source>
</reference>
<evidence type="ECO:0000256" key="1">
    <source>
        <dbReference type="ARBA" id="ARBA00000274"/>
    </source>
</evidence>
<evidence type="ECO:0000256" key="2">
    <source>
        <dbReference type="ARBA" id="ARBA00006763"/>
    </source>
</evidence>
<organism evidence="4 5">
    <name type="scientific">Pseudoxanthobacter soli DSM 19599</name>
    <dbReference type="NCBI Taxonomy" id="1123029"/>
    <lineage>
        <taxon>Bacteria</taxon>
        <taxon>Pseudomonadati</taxon>
        <taxon>Pseudomonadota</taxon>
        <taxon>Alphaproteobacteria</taxon>
        <taxon>Hyphomicrobiales</taxon>
        <taxon>Segnochrobactraceae</taxon>
        <taxon>Pseudoxanthobacter</taxon>
    </lineage>
</organism>
<dbReference type="PANTHER" id="PTHR31223">
    <property type="entry name" value="LOG FAMILY PROTEIN YJL055W"/>
    <property type="match status" value="1"/>
</dbReference>
<comment type="similarity">
    <text evidence="2 3">Belongs to the LOG family.</text>
</comment>
<accession>A0A1M7ZMZ5</accession>
<evidence type="ECO:0000256" key="3">
    <source>
        <dbReference type="RuleBase" id="RU363015"/>
    </source>
</evidence>
<gene>
    <name evidence="4" type="ORF">SAMN02745172_02847</name>
</gene>
<dbReference type="PANTHER" id="PTHR31223:SF70">
    <property type="entry name" value="LOG FAMILY PROTEIN YJL055W"/>
    <property type="match status" value="1"/>
</dbReference>
<dbReference type="AlphaFoldDB" id="A0A1M7ZMZ5"/>
<dbReference type="GO" id="GO:0005829">
    <property type="term" value="C:cytosol"/>
    <property type="evidence" value="ECO:0007669"/>
    <property type="project" value="TreeGrafter"/>
</dbReference>
<sequence length="197" mass="20894">MTDGIGTLCVYCGSNAGTGFDYVGAARALGHRIAEEGLRLVYGGARVGCMGAVADGALEAGGTVIGVLPEALRARELAHPGLSELHIVGSMHERKSLMADLSDGFVALPGGAGTLEEIFEMWTWAQLGHHAKPCAFLNVNGFYGALVGFLDQLVTTGFVKPAHRDMLIVADDPESLIEACRRYAPPQVAKWIGREER</sequence>
<keyword evidence="5" id="KW-1185">Reference proteome</keyword>
<dbReference type="SUPFAM" id="SSF102405">
    <property type="entry name" value="MCP/YpsA-like"/>
    <property type="match status" value="1"/>
</dbReference>
<comment type="catalytic activity">
    <reaction evidence="1">
        <text>AMP + H2O = D-ribose 5-phosphate + adenine</text>
        <dbReference type="Rhea" id="RHEA:20129"/>
        <dbReference type="ChEBI" id="CHEBI:15377"/>
        <dbReference type="ChEBI" id="CHEBI:16708"/>
        <dbReference type="ChEBI" id="CHEBI:78346"/>
        <dbReference type="ChEBI" id="CHEBI:456215"/>
        <dbReference type="EC" id="3.2.2.4"/>
    </reaction>
</comment>
<keyword evidence="3" id="KW-0378">Hydrolase</keyword>
<dbReference type="GO" id="GO:0009691">
    <property type="term" value="P:cytokinin biosynthetic process"/>
    <property type="evidence" value="ECO:0007669"/>
    <property type="project" value="UniProtKB-UniRule"/>
</dbReference>
<evidence type="ECO:0000313" key="5">
    <source>
        <dbReference type="Proteomes" id="UP000186406"/>
    </source>
</evidence>
<proteinExistence type="inferred from homology"/>
<dbReference type="EC" id="3.2.2.n1" evidence="3"/>
<evidence type="ECO:0000313" key="4">
    <source>
        <dbReference type="EMBL" id="SHO66192.1"/>
    </source>
</evidence>
<dbReference type="Pfam" id="PF03641">
    <property type="entry name" value="Lysine_decarbox"/>
    <property type="match status" value="1"/>
</dbReference>
<dbReference type="EMBL" id="FRXO01000005">
    <property type="protein sequence ID" value="SHO66192.1"/>
    <property type="molecule type" value="Genomic_DNA"/>
</dbReference>
<keyword evidence="3" id="KW-0203">Cytokinin biosynthesis</keyword>
<name>A0A1M7ZMZ5_9HYPH</name>
<dbReference type="InterPro" id="IPR005269">
    <property type="entry name" value="LOG"/>
</dbReference>
<dbReference type="InterPro" id="IPR031100">
    <property type="entry name" value="LOG_fam"/>
</dbReference>
<dbReference type="Proteomes" id="UP000186406">
    <property type="component" value="Unassembled WGS sequence"/>
</dbReference>
<dbReference type="Gene3D" id="3.40.50.450">
    <property type="match status" value="1"/>
</dbReference>
<dbReference type="NCBIfam" id="TIGR00730">
    <property type="entry name" value="Rossman fold protein, TIGR00730 family"/>
    <property type="match status" value="1"/>
</dbReference>